<evidence type="ECO:0000256" key="1">
    <source>
        <dbReference type="SAM" id="Phobius"/>
    </source>
</evidence>
<reference evidence="2 3" key="1">
    <citation type="submission" date="2014-04" db="EMBL/GenBank/DDBJ databases">
        <authorList>
            <consortium name="DOE Joint Genome Institute"/>
            <person name="Kuo A."/>
            <person name="Kohler A."/>
            <person name="Nagy L.G."/>
            <person name="Floudas D."/>
            <person name="Copeland A."/>
            <person name="Barry K.W."/>
            <person name="Cichocki N."/>
            <person name="Veneault-Fourrey C."/>
            <person name="LaButti K."/>
            <person name="Lindquist E.A."/>
            <person name="Lipzen A."/>
            <person name="Lundell T."/>
            <person name="Morin E."/>
            <person name="Murat C."/>
            <person name="Sun H."/>
            <person name="Tunlid A."/>
            <person name="Henrissat B."/>
            <person name="Grigoriev I.V."/>
            <person name="Hibbett D.S."/>
            <person name="Martin F."/>
            <person name="Nordberg H.P."/>
            <person name="Cantor M.N."/>
            <person name="Hua S.X."/>
        </authorList>
    </citation>
    <scope>NUCLEOTIDE SEQUENCE [LARGE SCALE GENOMIC DNA]</scope>
    <source>
        <strain evidence="2 3">Foug A</strain>
    </source>
</reference>
<dbReference type="Proteomes" id="UP000053989">
    <property type="component" value="Unassembled WGS sequence"/>
</dbReference>
<dbReference type="AlphaFoldDB" id="A0A0C2ZXX3"/>
<dbReference type="InParanoid" id="A0A0C2ZXX3"/>
<feature type="transmembrane region" description="Helical" evidence="1">
    <location>
        <begin position="12"/>
        <end position="31"/>
    </location>
</feature>
<name>A0A0C2ZXX3_9AGAM</name>
<keyword evidence="3" id="KW-1185">Reference proteome</keyword>
<reference evidence="3" key="2">
    <citation type="submission" date="2015-01" db="EMBL/GenBank/DDBJ databases">
        <title>Evolutionary Origins and Diversification of the Mycorrhizal Mutualists.</title>
        <authorList>
            <consortium name="DOE Joint Genome Institute"/>
            <consortium name="Mycorrhizal Genomics Consortium"/>
            <person name="Kohler A."/>
            <person name="Kuo A."/>
            <person name="Nagy L.G."/>
            <person name="Floudas D."/>
            <person name="Copeland A."/>
            <person name="Barry K.W."/>
            <person name="Cichocki N."/>
            <person name="Veneault-Fourrey C."/>
            <person name="LaButti K."/>
            <person name="Lindquist E.A."/>
            <person name="Lipzen A."/>
            <person name="Lundell T."/>
            <person name="Morin E."/>
            <person name="Murat C."/>
            <person name="Riley R."/>
            <person name="Ohm R."/>
            <person name="Sun H."/>
            <person name="Tunlid A."/>
            <person name="Henrissat B."/>
            <person name="Grigoriev I.V."/>
            <person name="Hibbett D.S."/>
            <person name="Martin F."/>
        </authorList>
    </citation>
    <scope>NUCLEOTIDE SEQUENCE [LARGE SCALE GENOMIC DNA]</scope>
    <source>
        <strain evidence="3">Foug A</strain>
    </source>
</reference>
<gene>
    <name evidence="2" type="ORF">SCLCIDRAFT_1219531</name>
</gene>
<protein>
    <submittedName>
        <fullName evidence="2">Uncharacterized protein</fullName>
    </submittedName>
</protein>
<keyword evidence="1" id="KW-0472">Membrane</keyword>
<sequence length="62" mass="7027">MLLPRTDKTGQFLFGADAWAGSVLWWMVQVILQLRLYALYGCSKRLLVLMVSFFAAEVASML</sequence>
<proteinExistence type="predicted"/>
<dbReference type="OrthoDB" id="3349377at2759"/>
<organism evidence="2 3">
    <name type="scientific">Scleroderma citrinum Foug A</name>
    <dbReference type="NCBI Taxonomy" id="1036808"/>
    <lineage>
        <taxon>Eukaryota</taxon>
        <taxon>Fungi</taxon>
        <taxon>Dikarya</taxon>
        <taxon>Basidiomycota</taxon>
        <taxon>Agaricomycotina</taxon>
        <taxon>Agaricomycetes</taxon>
        <taxon>Agaricomycetidae</taxon>
        <taxon>Boletales</taxon>
        <taxon>Sclerodermatineae</taxon>
        <taxon>Sclerodermataceae</taxon>
        <taxon>Scleroderma</taxon>
    </lineage>
</organism>
<keyword evidence="1" id="KW-0812">Transmembrane</keyword>
<dbReference type="EMBL" id="KN822102">
    <property type="protein sequence ID" value="KIM57307.1"/>
    <property type="molecule type" value="Genomic_DNA"/>
</dbReference>
<dbReference type="HOGENOM" id="CLU_2905508_0_0_1"/>
<evidence type="ECO:0000313" key="3">
    <source>
        <dbReference type="Proteomes" id="UP000053989"/>
    </source>
</evidence>
<evidence type="ECO:0000313" key="2">
    <source>
        <dbReference type="EMBL" id="KIM57307.1"/>
    </source>
</evidence>
<keyword evidence="1" id="KW-1133">Transmembrane helix</keyword>
<accession>A0A0C2ZXX3</accession>